<feature type="domain" description="MCM AAA-lid" evidence="3">
    <location>
        <begin position="7"/>
        <end position="92"/>
    </location>
</feature>
<dbReference type="GO" id="GO:0006260">
    <property type="term" value="P:DNA replication"/>
    <property type="evidence" value="ECO:0007669"/>
    <property type="project" value="UniProtKB-KW"/>
</dbReference>
<dbReference type="PANTHER" id="PTHR11630:SF66">
    <property type="entry name" value="DNA REPLICATION LICENSING FACTOR MCM4"/>
    <property type="match status" value="1"/>
</dbReference>
<name>X1GCK3_9ZZZZ</name>
<dbReference type="Pfam" id="PF17855">
    <property type="entry name" value="MCM_lid"/>
    <property type="match status" value="1"/>
</dbReference>
<evidence type="ECO:0000256" key="2">
    <source>
        <dbReference type="ARBA" id="ARBA00022705"/>
    </source>
</evidence>
<dbReference type="GO" id="GO:0005524">
    <property type="term" value="F:ATP binding"/>
    <property type="evidence" value="ECO:0007669"/>
    <property type="project" value="InterPro"/>
</dbReference>
<dbReference type="InterPro" id="IPR027417">
    <property type="entry name" value="P-loop_NTPase"/>
</dbReference>
<dbReference type="InterPro" id="IPR048907">
    <property type="entry name" value="WHD_MCM_arc"/>
</dbReference>
<dbReference type="SUPFAM" id="SSF52540">
    <property type="entry name" value="P-loop containing nucleoside triphosphate hydrolases"/>
    <property type="match status" value="1"/>
</dbReference>
<accession>X1GCK3</accession>
<gene>
    <name evidence="5" type="ORF">S03H2_32393</name>
</gene>
<feature type="domain" description="MCM C-terminal" evidence="4">
    <location>
        <begin position="122"/>
        <end position="180"/>
    </location>
</feature>
<organism evidence="5">
    <name type="scientific">marine sediment metagenome</name>
    <dbReference type="NCBI Taxonomy" id="412755"/>
    <lineage>
        <taxon>unclassified sequences</taxon>
        <taxon>metagenomes</taxon>
        <taxon>ecological metagenomes</taxon>
    </lineage>
</organism>
<comment type="similarity">
    <text evidence="1">Belongs to the MCM family.</text>
</comment>
<evidence type="ECO:0000313" key="5">
    <source>
        <dbReference type="EMBL" id="GAH55611.1"/>
    </source>
</evidence>
<protein>
    <submittedName>
        <fullName evidence="5">Uncharacterized protein</fullName>
    </submittedName>
</protein>
<reference evidence="5" key="1">
    <citation type="journal article" date="2014" name="Front. Microbiol.">
        <title>High frequency of phylogenetically diverse reductive dehalogenase-homologous genes in deep subseafloor sedimentary metagenomes.</title>
        <authorList>
            <person name="Kawai M."/>
            <person name="Futagami T."/>
            <person name="Toyoda A."/>
            <person name="Takaki Y."/>
            <person name="Nishi S."/>
            <person name="Hori S."/>
            <person name="Arai W."/>
            <person name="Tsubouchi T."/>
            <person name="Morono Y."/>
            <person name="Uchiyama I."/>
            <person name="Ito T."/>
            <person name="Fujiyama A."/>
            <person name="Inagaki F."/>
            <person name="Takami H."/>
        </authorList>
    </citation>
    <scope>NUCLEOTIDE SEQUENCE</scope>
    <source>
        <strain evidence="5">Expedition CK06-06</strain>
    </source>
</reference>
<dbReference type="EMBL" id="BARU01019684">
    <property type="protein sequence ID" value="GAH55611.1"/>
    <property type="molecule type" value="Genomic_DNA"/>
</dbReference>
<dbReference type="GO" id="GO:0017116">
    <property type="term" value="F:single-stranded DNA helicase activity"/>
    <property type="evidence" value="ECO:0007669"/>
    <property type="project" value="TreeGrafter"/>
</dbReference>
<dbReference type="Pfam" id="PF21120">
    <property type="entry name" value="WHD_MCM_arc"/>
    <property type="match status" value="1"/>
</dbReference>
<dbReference type="PANTHER" id="PTHR11630">
    <property type="entry name" value="DNA REPLICATION LICENSING FACTOR MCM FAMILY MEMBER"/>
    <property type="match status" value="1"/>
</dbReference>
<dbReference type="GO" id="GO:0003697">
    <property type="term" value="F:single-stranded DNA binding"/>
    <property type="evidence" value="ECO:0007669"/>
    <property type="project" value="TreeGrafter"/>
</dbReference>
<dbReference type="Gene3D" id="3.40.50.300">
    <property type="entry name" value="P-loop containing nucleotide triphosphate hydrolases"/>
    <property type="match status" value="1"/>
</dbReference>
<dbReference type="Gene3D" id="1.10.10.10">
    <property type="entry name" value="Winged helix-like DNA-binding domain superfamily/Winged helix DNA-binding domain"/>
    <property type="match status" value="1"/>
</dbReference>
<keyword evidence="2" id="KW-0235">DNA replication</keyword>
<evidence type="ECO:0000256" key="1">
    <source>
        <dbReference type="ARBA" id="ARBA00008010"/>
    </source>
</evidence>
<evidence type="ECO:0000259" key="3">
    <source>
        <dbReference type="Pfam" id="PF17855"/>
    </source>
</evidence>
<proteinExistence type="inferred from homology"/>
<dbReference type="AlphaFoldDB" id="X1GCK3"/>
<dbReference type="InterPro" id="IPR036388">
    <property type="entry name" value="WH-like_DNA-bd_sf"/>
</dbReference>
<dbReference type="InterPro" id="IPR041562">
    <property type="entry name" value="MCM_lid"/>
</dbReference>
<sequence length="183" mass="20870">MIIPKKLLRKYVAYAKQKIKPRLTEEAAEEIKKFYVDLRNKPVTSEAALRPIPISARQLQALIRISEASAKVRLSDIVTKEDAKLSIEIMKYYLMQVGYDYESGTFDIDKATIGITASQRSKIFTVRDIITQLEDSLGKMIPIEEIEKELEGKLSKDEIEEAIDKLTSQGEIFKPRRGYVGKT</sequence>
<dbReference type="GO" id="GO:0042555">
    <property type="term" value="C:MCM complex"/>
    <property type="evidence" value="ECO:0007669"/>
    <property type="project" value="TreeGrafter"/>
</dbReference>
<dbReference type="InterPro" id="IPR031327">
    <property type="entry name" value="MCM"/>
</dbReference>
<comment type="caution">
    <text evidence="5">The sequence shown here is derived from an EMBL/GenBank/DDBJ whole genome shotgun (WGS) entry which is preliminary data.</text>
</comment>
<evidence type="ECO:0000259" key="4">
    <source>
        <dbReference type="Pfam" id="PF21120"/>
    </source>
</evidence>